<gene>
    <name evidence="1" type="ORF">GL4_2916</name>
</gene>
<evidence type="ECO:0000313" key="2">
    <source>
        <dbReference type="Proteomes" id="UP000031643"/>
    </source>
</evidence>
<organism evidence="1 2">
    <name type="scientific">Methyloceanibacter caenitepidi</name>
    <dbReference type="NCBI Taxonomy" id="1384459"/>
    <lineage>
        <taxon>Bacteria</taxon>
        <taxon>Pseudomonadati</taxon>
        <taxon>Pseudomonadota</taxon>
        <taxon>Alphaproteobacteria</taxon>
        <taxon>Hyphomicrobiales</taxon>
        <taxon>Hyphomicrobiaceae</taxon>
        <taxon>Methyloceanibacter</taxon>
    </lineage>
</organism>
<evidence type="ECO:0000313" key="1">
    <source>
        <dbReference type="EMBL" id="BAQ18349.1"/>
    </source>
</evidence>
<dbReference type="Proteomes" id="UP000031643">
    <property type="component" value="Chromosome"/>
</dbReference>
<dbReference type="AlphaFoldDB" id="A0A0A8K8N1"/>
<accession>A0A0A8K8N1</accession>
<dbReference type="OrthoDB" id="8482145at2"/>
<proteinExistence type="predicted"/>
<name>A0A0A8K8N1_9HYPH</name>
<dbReference type="KEGG" id="mcg:GL4_2916"/>
<dbReference type="EMBL" id="AP014648">
    <property type="protein sequence ID" value="BAQ18349.1"/>
    <property type="molecule type" value="Genomic_DNA"/>
</dbReference>
<sequence length="100" mass="10703">MTKPTPGPWRISESGSGYVEPGIDIVSDCPWTVTAVLTDCPHYEANARLIAAAPDLLEAAQKVLAGLHERMKEARDAKEAVPVFDGIADLSDAINKASDR</sequence>
<protein>
    <submittedName>
        <fullName evidence="1">Uncharacterized protein</fullName>
    </submittedName>
</protein>
<dbReference type="STRING" id="1384459.GL4_2916"/>
<dbReference type="RefSeq" id="WP_052464586.1">
    <property type="nucleotide sequence ID" value="NZ_AP014648.1"/>
</dbReference>
<reference evidence="1 2" key="1">
    <citation type="submission" date="2014-09" db="EMBL/GenBank/DDBJ databases">
        <title>Genome sequencing of Methyloceanibacter caenitepidi Gela4.</title>
        <authorList>
            <person name="Takeuchi M."/>
            <person name="Susumu S."/>
            <person name="Kamagata Y."/>
            <person name="Oshima K."/>
            <person name="Hattori M."/>
            <person name="Iwasaki W."/>
        </authorList>
    </citation>
    <scope>NUCLEOTIDE SEQUENCE [LARGE SCALE GENOMIC DNA]</scope>
    <source>
        <strain evidence="1 2">Gela4</strain>
    </source>
</reference>
<dbReference type="HOGENOM" id="CLU_2302560_0_0_5"/>
<keyword evidence="2" id="KW-1185">Reference proteome</keyword>